<dbReference type="Proteomes" id="UP000287865">
    <property type="component" value="Unassembled WGS sequence"/>
</dbReference>
<dbReference type="RefSeq" id="WP_111569988.1">
    <property type="nucleotide sequence ID" value="NZ_PIPK01000012.1"/>
</dbReference>
<dbReference type="OrthoDB" id="9800666at2"/>
<dbReference type="InterPro" id="IPR036378">
    <property type="entry name" value="FAS1_dom_sf"/>
</dbReference>
<evidence type="ECO:0000313" key="5">
    <source>
        <dbReference type="Proteomes" id="UP000287865"/>
    </source>
</evidence>
<organism evidence="2 4">
    <name type="scientific">Aliidiomarina maris</name>
    <dbReference type="NCBI Taxonomy" id="531312"/>
    <lineage>
        <taxon>Bacteria</taxon>
        <taxon>Pseudomonadati</taxon>
        <taxon>Pseudomonadota</taxon>
        <taxon>Gammaproteobacteria</taxon>
        <taxon>Alteromonadales</taxon>
        <taxon>Idiomarinaceae</taxon>
        <taxon>Aliidiomarina</taxon>
    </lineage>
</organism>
<name>A0A327WR88_9GAMM</name>
<dbReference type="PROSITE" id="PS50213">
    <property type="entry name" value="FAS1"/>
    <property type="match status" value="1"/>
</dbReference>
<dbReference type="InterPro" id="IPR050904">
    <property type="entry name" value="Adhesion/Biosynth-related"/>
</dbReference>
<feature type="domain" description="FAS1" evidence="1">
    <location>
        <begin position="11"/>
        <end position="144"/>
    </location>
</feature>
<dbReference type="PANTHER" id="PTHR10900:SF77">
    <property type="entry name" value="FI19380P1"/>
    <property type="match status" value="1"/>
</dbReference>
<dbReference type="GO" id="GO:0007155">
    <property type="term" value="P:cell adhesion"/>
    <property type="evidence" value="ECO:0007669"/>
    <property type="project" value="TreeGrafter"/>
</dbReference>
<dbReference type="GO" id="GO:0050839">
    <property type="term" value="F:cell adhesion molecule binding"/>
    <property type="evidence" value="ECO:0007669"/>
    <property type="project" value="TreeGrafter"/>
</dbReference>
<dbReference type="Pfam" id="PF02469">
    <property type="entry name" value="Fasciclin"/>
    <property type="match status" value="1"/>
</dbReference>
<reference evidence="2 4" key="2">
    <citation type="submission" date="2018-06" db="EMBL/GenBank/DDBJ databases">
        <title>Genomic Encyclopedia of Type Strains, Phase III (KMG-III): the genomes of soil and plant-associated and newly described type strains.</title>
        <authorList>
            <person name="Whitman W."/>
        </authorList>
    </citation>
    <scope>NUCLEOTIDE SEQUENCE [LARGE SCALE GENOMIC DNA]</scope>
    <source>
        <strain evidence="2 4">CGMCC 1.15366</strain>
    </source>
</reference>
<keyword evidence="5" id="KW-1185">Reference proteome</keyword>
<dbReference type="EMBL" id="QLMD01000011">
    <property type="protein sequence ID" value="RAJ95272.1"/>
    <property type="molecule type" value="Genomic_DNA"/>
</dbReference>
<evidence type="ECO:0000313" key="3">
    <source>
        <dbReference type="EMBL" id="RUO21033.1"/>
    </source>
</evidence>
<dbReference type="SMART" id="SM00554">
    <property type="entry name" value="FAS1"/>
    <property type="match status" value="1"/>
</dbReference>
<evidence type="ECO:0000259" key="1">
    <source>
        <dbReference type="PROSITE" id="PS50213"/>
    </source>
</evidence>
<dbReference type="AlphaFoldDB" id="A0A327WR88"/>
<dbReference type="GO" id="GO:0005615">
    <property type="term" value="C:extracellular space"/>
    <property type="evidence" value="ECO:0007669"/>
    <property type="project" value="TreeGrafter"/>
</dbReference>
<dbReference type="EMBL" id="PIPK01000012">
    <property type="protein sequence ID" value="RUO21033.1"/>
    <property type="molecule type" value="Genomic_DNA"/>
</dbReference>
<dbReference type="GO" id="GO:0030198">
    <property type="term" value="P:extracellular matrix organization"/>
    <property type="evidence" value="ECO:0007669"/>
    <property type="project" value="TreeGrafter"/>
</dbReference>
<reference evidence="3 5" key="1">
    <citation type="journal article" date="2018" name="Front. Microbiol.">
        <title>Genome-Based Analysis Reveals the Taxonomy and Diversity of the Family Idiomarinaceae.</title>
        <authorList>
            <person name="Liu Y."/>
            <person name="Lai Q."/>
            <person name="Shao Z."/>
        </authorList>
    </citation>
    <scope>NUCLEOTIDE SEQUENCE [LARGE SCALE GENOMIC DNA]</scope>
    <source>
        <strain evidence="3 5">CF12-14</strain>
    </source>
</reference>
<dbReference type="Gene3D" id="2.30.180.10">
    <property type="entry name" value="FAS1 domain"/>
    <property type="match status" value="1"/>
</dbReference>
<dbReference type="Proteomes" id="UP000249203">
    <property type="component" value="Unassembled WGS sequence"/>
</dbReference>
<gene>
    <name evidence="2" type="ORF">B0I24_11158</name>
    <name evidence="3" type="ORF">CWE07_11715</name>
</gene>
<proteinExistence type="predicted"/>
<sequence>MDENQPTDFSGYTLAQALAEQPYFGQFHQALEQTGLLEELDPEQSYTVFAPFDEAFSRVPSDVLEAWQAGDDEEGYREFIGYHIVEGEYDTNALSDDAQEVTTLNGETVSLRTLYGAIMVEHVSVNMPDIQTAQGYVHGVDAVIASVTSSSDDDSEEIAQRDE</sequence>
<comment type="caution">
    <text evidence="2">The sequence shown here is derived from an EMBL/GenBank/DDBJ whole genome shotgun (WGS) entry which is preliminary data.</text>
</comment>
<accession>A0A327WR88</accession>
<evidence type="ECO:0000313" key="4">
    <source>
        <dbReference type="Proteomes" id="UP000249203"/>
    </source>
</evidence>
<dbReference type="InterPro" id="IPR000782">
    <property type="entry name" value="FAS1_domain"/>
</dbReference>
<dbReference type="GO" id="GO:0031012">
    <property type="term" value="C:extracellular matrix"/>
    <property type="evidence" value="ECO:0007669"/>
    <property type="project" value="TreeGrafter"/>
</dbReference>
<evidence type="ECO:0000313" key="2">
    <source>
        <dbReference type="EMBL" id="RAJ95272.1"/>
    </source>
</evidence>
<dbReference type="PANTHER" id="PTHR10900">
    <property type="entry name" value="PERIOSTIN-RELATED"/>
    <property type="match status" value="1"/>
</dbReference>
<dbReference type="SUPFAM" id="SSF82153">
    <property type="entry name" value="FAS1 domain"/>
    <property type="match status" value="1"/>
</dbReference>
<protein>
    <submittedName>
        <fullName evidence="2">Putative surface protein with fasciclin (FAS1) repeats</fullName>
    </submittedName>
</protein>